<dbReference type="GeneID" id="109067304"/>
<dbReference type="GO" id="GO:0000281">
    <property type="term" value="P:mitotic cytokinesis"/>
    <property type="evidence" value="ECO:0007669"/>
    <property type="project" value="InterPro"/>
</dbReference>
<dbReference type="InterPro" id="IPR022008">
    <property type="entry name" value="EABR"/>
</dbReference>
<dbReference type="OrthoDB" id="8441172at2759"/>
<dbReference type="GO" id="GO:0045184">
    <property type="term" value="P:establishment of protein localization"/>
    <property type="evidence" value="ECO:0007669"/>
    <property type="project" value="TreeGrafter"/>
</dbReference>
<evidence type="ECO:0000256" key="2">
    <source>
        <dbReference type="ARBA" id="ARBA00022490"/>
    </source>
</evidence>
<accession>A0A9Q9WWK3</accession>
<evidence type="ECO:0000256" key="5">
    <source>
        <dbReference type="SAM" id="MobiDB-lite"/>
    </source>
</evidence>
<feature type="compositionally biased region" description="Basic and acidic residues" evidence="5">
    <location>
        <begin position="312"/>
        <end position="323"/>
    </location>
</feature>
<feature type="region of interest" description="Disordered" evidence="5">
    <location>
        <begin position="86"/>
        <end position="105"/>
    </location>
</feature>
<comment type="subcellular location">
    <subcellularLocation>
        <location evidence="1">Cytoplasm</location>
    </subcellularLocation>
</comment>
<dbReference type="Proteomes" id="UP001155660">
    <property type="component" value="Chromosome B12"/>
</dbReference>
<evidence type="ECO:0000313" key="7">
    <source>
        <dbReference type="RefSeq" id="XP_042590925.1"/>
    </source>
</evidence>
<proteinExistence type="predicted"/>
<dbReference type="KEGG" id="ccar:109067304"/>
<reference evidence="7" key="1">
    <citation type="submission" date="2025-08" db="UniProtKB">
        <authorList>
            <consortium name="RefSeq"/>
        </authorList>
    </citation>
    <scope>IDENTIFICATION</scope>
    <source>
        <tissue evidence="7">Muscle</tissue>
    </source>
</reference>
<dbReference type="AlphaFoldDB" id="A0A9Q9WWK3"/>
<dbReference type="GO" id="GO:0005737">
    <property type="term" value="C:cytoplasm"/>
    <property type="evidence" value="ECO:0007669"/>
    <property type="project" value="UniProtKB-SubCell"/>
</dbReference>
<keyword evidence="2" id="KW-0963">Cytoplasm</keyword>
<dbReference type="RefSeq" id="XP_042590925.1">
    <property type="nucleotide sequence ID" value="XM_042734991.1"/>
</dbReference>
<name>A0A9Q9WWK3_CYPCA</name>
<dbReference type="Pfam" id="PF12180">
    <property type="entry name" value="EABR"/>
    <property type="match status" value="1"/>
</dbReference>
<evidence type="ECO:0000256" key="4">
    <source>
        <dbReference type="SAM" id="Coils"/>
    </source>
</evidence>
<evidence type="ECO:0000259" key="6">
    <source>
        <dbReference type="Pfam" id="PF12180"/>
    </source>
</evidence>
<keyword evidence="3 4" id="KW-0175">Coiled coil</keyword>
<dbReference type="InterPro" id="IPR038926">
    <property type="entry name" value="CEP55"/>
</dbReference>
<feature type="region of interest" description="Disordered" evidence="5">
    <location>
        <begin position="312"/>
        <end position="331"/>
    </location>
</feature>
<dbReference type="GO" id="GO:0051896">
    <property type="term" value="P:regulation of phosphatidylinositol 3-kinase/protein kinase B signal transduction"/>
    <property type="evidence" value="ECO:0007669"/>
    <property type="project" value="InterPro"/>
</dbReference>
<dbReference type="GO" id="GO:0030496">
    <property type="term" value="C:midbody"/>
    <property type="evidence" value="ECO:0007669"/>
    <property type="project" value="TreeGrafter"/>
</dbReference>
<evidence type="ECO:0000256" key="1">
    <source>
        <dbReference type="ARBA" id="ARBA00004496"/>
    </source>
</evidence>
<dbReference type="PANTHER" id="PTHR31838">
    <property type="entry name" value="CENTROSOMAL PROTEIN OF 55 KDA"/>
    <property type="match status" value="1"/>
</dbReference>
<feature type="coiled-coil region" evidence="4">
    <location>
        <begin position="147"/>
        <end position="181"/>
    </location>
</feature>
<organism evidence="7">
    <name type="scientific">Cyprinus carpio</name>
    <name type="common">Common carp</name>
    <dbReference type="NCBI Taxonomy" id="7962"/>
    <lineage>
        <taxon>Eukaryota</taxon>
        <taxon>Metazoa</taxon>
        <taxon>Chordata</taxon>
        <taxon>Craniata</taxon>
        <taxon>Vertebrata</taxon>
        <taxon>Euteleostomi</taxon>
        <taxon>Actinopterygii</taxon>
        <taxon>Neopterygii</taxon>
        <taxon>Teleostei</taxon>
        <taxon>Ostariophysi</taxon>
        <taxon>Cypriniformes</taxon>
        <taxon>Cyprinidae</taxon>
        <taxon>Cyprininae</taxon>
        <taxon>Cyprinus</taxon>
    </lineage>
</organism>
<feature type="region of interest" description="Disordered" evidence="5">
    <location>
        <begin position="250"/>
        <end position="269"/>
    </location>
</feature>
<sequence>MTQDAPYLNLFSLSRKEAGPFSQAEVDILPHLGAHPCHLTPDMAAKGAKETIVNKLGFKSSSSSSKSAELEIEKLKRENQQLKKSLEETQRAGRHQNTQPDPDKAKLLERILALETLRERSSQQLLGREQEISGLRQQLRAAHGDVVSSLQSQLEQKQHEAEHRERQFQALSKETEDLKNKYCAVSERCDTLEKQKVPSGELAVVQEQLRDALEKNHNWLVYDQQREAYVQGVLARTKELETQLNEANQALQQQHKEASSDCQSGQAAQRELEVERARVSRVQTELEDLRGRYEEKSREAAQARERLLEERKREREALQEERRRTSRLQGELEEERRRVAELLMQVNLLQKSLMNQQEEKKRIAILEQQIQLSAKESESDKLDRQSLQHQLQKVLKELRKARDQITRLETAKQQRESRFSEPSSYNRMDFERLTIQDQPTSPSKVHNILDESILECPNCGASYPTSQHRELLAHLDYCFS</sequence>
<feature type="domain" description="TSG101 and ALIX binding" evidence="6">
    <location>
        <begin position="206"/>
        <end position="239"/>
    </location>
</feature>
<dbReference type="PANTHER" id="PTHR31838:SF1">
    <property type="entry name" value="CENTROSOMAL PROTEIN OF 55 KDA"/>
    <property type="match status" value="1"/>
</dbReference>
<evidence type="ECO:0000256" key="3">
    <source>
        <dbReference type="ARBA" id="ARBA00023054"/>
    </source>
</evidence>
<gene>
    <name evidence="7" type="primary">LOC109067304</name>
</gene>
<protein>
    <submittedName>
        <fullName evidence="7">Centrosomal protein of 55 kDa-like</fullName>
    </submittedName>
</protein>